<organism evidence="1 2">
    <name type="scientific">Duganella levis</name>
    <dbReference type="NCBI Taxonomy" id="2692169"/>
    <lineage>
        <taxon>Bacteria</taxon>
        <taxon>Pseudomonadati</taxon>
        <taxon>Pseudomonadota</taxon>
        <taxon>Betaproteobacteria</taxon>
        <taxon>Burkholderiales</taxon>
        <taxon>Oxalobacteraceae</taxon>
        <taxon>Telluria group</taxon>
        <taxon>Duganella</taxon>
    </lineage>
</organism>
<sequence>MWPTISLEEFLKNPLAAIREIAASEKVFILTENGEPILDIRPYRTGPDERLRGSVRYYGDIVAPVEDPFR</sequence>
<proteinExistence type="predicted"/>
<comment type="caution">
    <text evidence="1">The sequence shown here is derived from an EMBL/GenBank/DDBJ whole genome shotgun (WGS) entry which is preliminary data.</text>
</comment>
<protein>
    <recommendedName>
        <fullName evidence="3">Type II toxin-antitoxin system Phd/YefM family antitoxin</fullName>
    </recommendedName>
</protein>
<evidence type="ECO:0000313" key="2">
    <source>
        <dbReference type="Proteomes" id="UP000642144"/>
    </source>
</evidence>
<evidence type="ECO:0000313" key="1">
    <source>
        <dbReference type="EMBL" id="MYN26581.1"/>
    </source>
</evidence>
<dbReference type="EMBL" id="WWCT01000005">
    <property type="protein sequence ID" value="MYN26581.1"/>
    <property type="molecule type" value="Genomic_DNA"/>
</dbReference>
<reference evidence="1 2" key="1">
    <citation type="submission" date="2019-12" db="EMBL/GenBank/DDBJ databases">
        <title>Novel species isolated from a subtropical stream in China.</title>
        <authorList>
            <person name="Lu H."/>
        </authorList>
    </citation>
    <scope>NUCLEOTIDE SEQUENCE [LARGE SCALE GENOMIC DNA]</scope>
    <source>
        <strain evidence="1 2">CY42W</strain>
    </source>
</reference>
<keyword evidence="2" id="KW-1185">Reference proteome</keyword>
<dbReference type="Proteomes" id="UP000642144">
    <property type="component" value="Unassembled WGS sequence"/>
</dbReference>
<gene>
    <name evidence="1" type="ORF">GTP69_09200</name>
</gene>
<name>A0ABW9VY39_9BURK</name>
<accession>A0ABW9VY39</accession>
<evidence type="ECO:0008006" key="3">
    <source>
        <dbReference type="Google" id="ProtNLM"/>
    </source>
</evidence>
<dbReference type="RefSeq" id="WP_161054591.1">
    <property type="nucleotide sequence ID" value="NZ_WWCT01000005.1"/>
</dbReference>